<name>Q2SBZ2_HAHCH</name>
<reference evidence="1 2" key="1">
    <citation type="journal article" date="2005" name="Nucleic Acids Res.">
        <title>Genomic blueprint of Hahella chejuensis, a marine microbe producing an algicidal agent.</title>
        <authorList>
            <person name="Jeong H."/>
            <person name="Yim J.H."/>
            <person name="Lee C."/>
            <person name="Choi S.-H."/>
            <person name="Park Y.K."/>
            <person name="Yoon S.H."/>
            <person name="Hur C.-G."/>
            <person name="Kang H.-Y."/>
            <person name="Kim D."/>
            <person name="Lee H.H."/>
            <person name="Park K.H."/>
            <person name="Park S.-H."/>
            <person name="Park H.-S."/>
            <person name="Lee H.K."/>
            <person name="Oh T.K."/>
            <person name="Kim J.F."/>
        </authorList>
    </citation>
    <scope>NUCLEOTIDE SEQUENCE [LARGE SCALE GENOMIC DNA]</scope>
    <source>
        <strain evidence="1 2">KCTC 2396</strain>
    </source>
</reference>
<dbReference type="HOGENOM" id="CLU_3216954_0_0_6"/>
<evidence type="ECO:0000313" key="1">
    <source>
        <dbReference type="EMBL" id="ABC31832.1"/>
    </source>
</evidence>
<organism evidence="1 2">
    <name type="scientific">Hahella chejuensis (strain KCTC 2396)</name>
    <dbReference type="NCBI Taxonomy" id="349521"/>
    <lineage>
        <taxon>Bacteria</taxon>
        <taxon>Pseudomonadati</taxon>
        <taxon>Pseudomonadota</taxon>
        <taxon>Gammaproteobacteria</taxon>
        <taxon>Oceanospirillales</taxon>
        <taxon>Hahellaceae</taxon>
        <taxon>Hahella</taxon>
    </lineage>
</organism>
<dbReference type="STRING" id="349521.HCH_05152"/>
<evidence type="ECO:0000313" key="2">
    <source>
        <dbReference type="Proteomes" id="UP000000238"/>
    </source>
</evidence>
<proteinExistence type="predicted"/>
<accession>Q2SBZ2</accession>
<dbReference type="Proteomes" id="UP000000238">
    <property type="component" value="Chromosome"/>
</dbReference>
<dbReference type="KEGG" id="hch:HCH_05152"/>
<dbReference type="AlphaFoldDB" id="Q2SBZ2"/>
<dbReference type="EMBL" id="CP000155">
    <property type="protein sequence ID" value="ABC31832.1"/>
    <property type="molecule type" value="Genomic_DNA"/>
</dbReference>
<keyword evidence="2" id="KW-1185">Reference proteome</keyword>
<sequence>MLSLRFCRNFSPDLRQPNEETLNESSWDSIFHFFTVVVPLGAYR</sequence>
<protein>
    <submittedName>
        <fullName evidence="1">Uncharacterized protein</fullName>
    </submittedName>
</protein>
<gene>
    <name evidence="1" type="ordered locus">HCH_05152</name>
</gene>